<dbReference type="Gene3D" id="3.40.190.10">
    <property type="entry name" value="Periplasmic binding protein-like II"/>
    <property type="match status" value="2"/>
</dbReference>
<dbReference type="EMBL" id="BAABHF010000061">
    <property type="protein sequence ID" value="GAA4519103.1"/>
    <property type="molecule type" value="Genomic_DNA"/>
</dbReference>
<dbReference type="Pfam" id="PF13343">
    <property type="entry name" value="SBP_bac_6"/>
    <property type="match status" value="1"/>
</dbReference>
<organism evidence="3 4">
    <name type="scientific">Actinoallomurus oryzae</name>
    <dbReference type="NCBI Taxonomy" id="502180"/>
    <lineage>
        <taxon>Bacteria</taxon>
        <taxon>Bacillati</taxon>
        <taxon>Actinomycetota</taxon>
        <taxon>Actinomycetes</taxon>
        <taxon>Streptosporangiales</taxon>
        <taxon>Thermomonosporaceae</taxon>
        <taxon>Actinoallomurus</taxon>
    </lineage>
</organism>
<accession>A0ABP8R627</accession>
<proteinExistence type="predicted"/>
<evidence type="ECO:0000313" key="3">
    <source>
        <dbReference type="EMBL" id="GAA4519103.1"/>
    </source>
</evidence>
<dbReference type="RefSeq" id="WP_345475162.1">
    <property type="nucleotide sequence ID" value="NZ_BAABHF010000061.1"/>
</dbReference>
<dbReference type="PANTHER" id="PTHR30006:SF24">
    <property type="entry name" value="SLL0237 PROTEIN"/>
    <property type="match status" value="1"/>
</dbReference>
<dbReference type="PANTHER" id="PTHR30006">
    <property type="entry name" value="THIAMINE-BINDING PERIPLASMIC PROTEIN-RELATED"/>
    <property type="match status" value="1"/>
</dbReference>
<evidence type="ECO:0000256" key="1">
    <source>
        <dbReference type="ARBA" id="ARBA00022729"/>
    </source>
</evidence>
<protein>
    <submittedName>
        <fullName evidence="3">Extracellular solute-binding protein</fullName>
    </submittedName>
</protein>
<keyword evidence="4" id="KW-1185">Reference proteome</keyword>
<keyword evidence="1 2" id="KW-0732">Signal</keyword>
<evidence type="ECO:0000313" key="4">
    <source>
        <dbReference type="Proteomes" id="UP001500503"/>
    </source>
</evidence>
<name>A0ABP8R627_9ACTN</name>
<reference evidence="4" key="1">
    <citation type="journal article" date="2019" name="Int. J. Syst. Evol. Microbiol.">
        <title>The Global Catalogue of Microorganisms (GCM) 10K type strain sequencing project: providing services to taxonomists for standard genome sequencing and annotation.</title>
        <authorList>
            <consortium name="The Broad Institute Genomics Platform"/>
            <consortium name="The Broad Institute Genome Sequencing Center for Infectious Disease"/>
            <person name="Wu L."/>
            <person name="Ma J."/>
        </authorList>
    </citation>
    <scope>NUCLEOTIDE SEQUENCE [LARGE SCALE GENOMIC DNA]</scope>
    <source>
        <strain evidence="4">JCM 17933</strain>
    </source>
</reference>
<gene>
    <name evidence="3" type="ORF">GCM10023191_094240</name>
</gene>
<dbReference type="PROSITE" id="PS51257">
    <property type="entry name" value="PROKAR_LIPOPROTEIN"/>
    <property type="match status" value="1"/>
</dbReference>
<feature type="signal peptide" evidence="2">
    <location>
        <begin position="1"/>
        <end position="24"/>
    </location>
</feature>
<sequence>MTGPRTLRAIIGAVSAVTLGILTAGCGQTGASAAKKVAEVAQYTKADRTNMLIAGAKKEKRLVWYTTVITNQIAQPLANAFHRKYPFITVQLYRGDSGTVAQKMIQEYRTRSYRVDLIDGTSTSAMLQRTGFLQPFRSPELASYPAQFKDPSGYWGAELLYYMVLARNTKLVPSGQTPRTYQDLLDPKWKGKLAWSTSSGSGAPTFVGNILTSMGQARGTAYLHQLAGQGIHNVNSSGRSVLDQVVAGQFPLALQVFNDQVDFSKAAGAPVDWVPLQPVTGQVSRISLAARAPHPDAAMLFLDFMFSKEGQQIVRQRGGIPASPQVEALRPTLKPGPGRFTADYIQDRAATQLSHWSDVYQQLFVQGG</sequence>
<dbReference type="SUPFAM" id="SSF53850">
    <property type="entry name" value="Periplasmic binding protein-like II"/>
    <property type="match status" value="1"/>
</dbReference>
<comment type="caution">
    <text evidence="3">The sequence shown here is derived from an EMBL/GenBank/DDBJ whole genome shotgun (WGS) entry which is preliminary data.</text>
</comment>
<feature type="chain" id="PRO_5047201827" evidence="2">
    <location>
        <begin position="25"/>
        <end position="368"/>
    </location>
</feature>
<dbReference type="Proteomes" id="UP001500503">
    <property type="component" value="Unassembled WGS sequence"/>
</dbReference>
<evidence type="ECO:0000256" key="2">
    <source>
        <dbReference type="SAM" id="SignalP"/>
    </source>
</evidence>